<keyword evidence="3" id="KW-1185">Reference proteome</keyword>
<reference evidence="3" key="1">
    <citation type="journal article" date="2020" name="Stud. Mycol.">
        <title>101 Dothideomycetes genomes: A test case for predicting lifestyles and emergence of pathogens.</title>
        <authorList>
            <person name="Haridas S."/>
            <person name="Albert R."/>
            <person name="Binder M."/>
            <person name="Bloem J."/>
            <person name="LaButti K."/>
            <person name="Salamov A."/>
            <person name="Andreopoulos B."/>
            <person name="Baker S."/>
            <person name="Barry K."/>
            <person name="Bills G."/>
            <person name="Bluhm B."/>
            <person name="Cannon C."/>
            <person name="Castanera R."/>
            <person name="Culley D."/>
            <person name="Daum C."/>
            <person name="Ezra D."/>
            <person name="Gonzalez J."/>
            <person name="Henrissat B."/>
            <person name="Kuo A."/>
            <person name="Liang C."/>
            <person name="Lipzen A."/>
            <person name="Lutzoni F."/>
            <person name="Magnuson J."/>
            <person name="Mondo S."/>
            <person name="Nolan M."/>
            <person name="Ohm R."/>
            <person name="Pangilinan J."/>
            <person name="Park H.-J."/>
            <person name="Ramirez L."/>
            <person name="Alfaro M."/>
            <person name="Sun H."/>
            <person name="Tritt A."/>
            <person name="Yoshinaga Y."/>
            <person name="Zwiers L.-H."/>
            <person name="Turgeon B."/>
            <person name="Goodwin S."/>
            <person name="Spatafora J."/>
            <person name="Crous P."/>
            <person name="Grigoriev I."/>
        </authorList>
    </citation>
    <scope>NUCLEOTIDE SEQUENCE [LARGE SCALE GENOMIC DNA]</scope>
    <source>
        <strain evidence="3">CBS 304.66</strain>
    </source>
</reference>
<feature type="non-terminal residue" evidence="2">
    <location>
        <position position="419"/>
    </location>
</feature>
<dbReference type="Proteomes" id="UP000800093">
    <property type="component" value="Unassembled WGS sequence"/>
</dbReference>
<dbReference type="EMBL" id="ML986673">
    <property type="protein sequence ID" value="KAF2260780.1"/>
    <property type="molecule type" value="Genomic_DNA"/>
</dbReference>
<proteinExistence type="predicted"/>
<comment type="caution">
    <text evidence="2">The sequence shown here is derived from an EMBL/GenBank/DDBJ whole genome shotgun (WGS) entry which is preliminary data.</text>
</comment>
<dbReference type="PANTHER" id="PTHR37540">
    <property type="entry name" value="TRANSCRIPTION FACTOR (ACR-2), PUTATIVE-RELATED-RELATED"/>
    <property type="match status" value="1"/>
</dbReference>
<feature type="region of interest" description="Disordered" evidence="1">
    <location>
        <begin position="38"/>
        <end position="80"/>
    </location>
</feature>
<evidence type="ECO:0000313" key="2">
    <source>
        <dbReference type="EMBL" id="KAF2260780.1"/>
    </source>
</evidence>
<protein>
    <submittedName>
        <fullName evidence="2">Uncharacterized protein</fullName>
    </submittedName>
</protein>
<accession>A0A9P4K3I5</accession>
<dbReference type="AlphaFoldDB" id="A0A9P4K3I5"/>
<dbReference type="PANTHER" id="PTHR37540:SF5">
    <property type="entry name" value="TRANSCRIPTION FACTOR DOMAIN-CONTAINING PROTEIN"/>
    <property type="match status" value="1"/>
</dbReference>
<evidence type="ECO:0000256" key="1">
    <source>
        <dbReference type="SAM" id="MobiDB-lite"/>
    </source>
</evidence>
<organism evidence="2 3">
    <name type="scientific">Lojkania enalia</name>
    <dbReference type="NCBI Taxonomy" id="147567"/>
    <lineage>
        <taxon>Eukaryota</taxon>
        <taxon>Fungi</taxon>
        <taxon>Dikarya</taxon>
        <taxon>Ascomycota</taxon>
        <taxon>Pezizomycotina</taxon>
        <taxon>Dothideomycetes</taxon>
        <taxon>Pleosporomycetidae</taxon>
        <taxon>Pleosporales</taxon>
        <taxon>Pleosporales incertae sedis</taxon>
        <taxon>Lojkania</taxon>
    </lineage>
</organism>
<sequence>MPTEFAFVTEDGHGKPKKAERLLIRKHCMQGKNVQCGSRRSSARRIRRPPSSAAVESARNNRPITPNYIENEAETSSRLPLPPPTDVALIRVPNEVDVQSQELLYNFFTFDSIKIDLFPVERYVNFAEWETDMAIWFFTEDVFFHTVLLSASAHRDYMLAQPLTKSSRVHLRHVISALNKKLSEAHNGLLSYPTLFVVIILVHVATMFGDYSAAIAHLAGLQQMVKLLGGLTWLQSDPKTHYKIDRVDFSWALCTGNKACFLSEPVSWSSIFPKPRPASLTPFCEYSLHGIIPERLIVVFEDLRQLARLINEEGIREEKVSGKPFQIALTSIQSRLLQLQDAFDDDVSECLRLGMLAYLATTMQIPGKRGPYPYLEEHFRARFQNIEATRDLRDILVWLLMVGTLVLFDMGESWISERW</sequence>
<gene>
    <name evidence="2" type="ORF">CC78DRAFT_501132</name>
</gene>
<name>A0A9P4K3I5_9PLEO</name>
<evidence type="ECO:0000313" key="3">
    <source>
        <dbReference type="Proteomes" id="UP000800093"/>
    </source>
</evidence>
<dbReference type="OrthoDB" id="4158087at2759"/>